<feature type="region of interest" description="Disordered" evidence="1">
    <location>
        <begin position="148"/>
        <end position="184"/>
    </location>
</feature>
<feature type="compositionally biased region" description="Basic and acidic residues" evidence="1">
    <location>
        <begin position="210"/>
        <end position="224"/>
    </location>
</feature>
<feature type="region of interest" description="Disordered" evidence="1">
    <location>
        <begin position="197"/>
        <end position="224"/>
    </location>
</feature>
<evidence type="ECO:0000313" key="2">
    <source>
        <dbReference type="EMBL" id="QHU13455.1"/>
    </source>
</evidence>
<feature type="compositionally biased region" description="Basic and acidic residues" evidence="1">
    <location>
        <begin position="150"/>
        <end position="163"/>
    </location>
</feature>
<accession>A0A6C0K5W3</accession>
<dbReference type="EMBL" id="MN740820">
    <property type="protein sequence ID" value="QHU13455.1"/>
    <property type="molecule type" value="Genomic_DNA"/>
</dbReference>
<name>A0A6C0K5W3_9ZZZZ</name>
<sequence length="224" mass="25745">MEILKDIEKNILNINMYSKDIEPTKLNLIKKQIADYYKYKSDESNVITQKIMKYDELYKNPRERNNYEYELFLAKKEELYNIYKETRTLAALYDYLNYKYDTAIIPDIYTYAHINLNEREKIVKDAKAPKAANAKVCPEGKILNPKTNRCVKDPSYKKPKEAKTANAAKEPPKADAKDASASAPAIPAIPAKEPKVCPEGKILNPKTNRCIKDPSYKKPKDAKS</sequence>
<proteinExistence type="predicted"/>
<protein>
    <submittedName>
        <fullName evidence="2">Uncharacterized protein</fullName>
    </submittedName>
</protein>
<evidence type="ECO:0000256" key="1">
    <source>
        <dbReference type="SAM" id="MobiDB-lite"/>
    </source>
</evidence>
<organism evidence="2">
    <name type="scientific">viral metagenome</name>
    <dbReference type="NCBI Taxonomy" id="1070528"/>
    <lineage>
        <taxon>unclassified sequences</taxon>
        <taxon>metagenomes</taxon>
        <taxon>organismal metagenomes</taxon>
    </lineage>
</organism>
<reference evidence="2" key="1">
    <citation type="journal article" date="2020" name="Nature">
        <title>Giant virus diversity and host interactions through global metagenomics.</title>
        <authorList>
            <person name="Schulz F."/>
            <person name="Roux S."/>
            <person name="Paez-Espino D."/>
            <person name="Jungbluth S."/>
            <person name="Walsh D.A."/>
            <person name="Denef V.J."/>
            <person name="McMahon K.D."/>
            <person name="Konstantinidis K.T."/>
            <person name="Eloe-Fadrosh E.A."/>
            <person name="Kyrpides N.C."/>
            <person name="Woyke T."/>
        </authorList>
    </citation>
    <scope>NUCLEOTIDE SEQUENCE</scope>
    <source>
        <strain evidence="2">GVMAG-S-1101178-73</strain>
    </source>
</reference>
<dbReference type="AlphaFoldDB" id="A0A6C0K5W3"/>